<evidence type="ECO:0000313" key="7">
    <source>
        <dbReference type="Proteomes" id="UP000285405"/>
    </source>
</evidence>
<dbReference type="Gene3D" id="3.40.1370.10">
    <property type="match status" value="1"/>
</dbReference>
<accession>A0A420IGF5</accession>
<dbReference type="InterPro" id="IPR002136">
    <property type="entry name" value="Ribosomal_uL4"/>
</dbReference>
<evidence type="ECO:0000256" key="5">
    <source>
        <dbReference type="SAM" id="MobiDB-lite"/>
    </source>
</evidence>
<dbReference type="Pfam" id="PF00573">
    <property type="entry name" value="Ribosomal_L4"/>
    <property type="match status" value="1"/>
</dbReference>
<dbReference type="GO" id="GO:0006412">
    <property type="term" value="P:translation"/>
    <property type="evidence" value="ECO:0007669"/>
    <property type="project" value="InterPro"/>
</dbReference>
<dbReference type="EMBL" id="MCBR01008911">
    <property type="protein sequence ID" value="RKF73609.1"/>
    <property type="molecule type" value="Genomic_DNA"/>
</dbReference>
<feature type="region of interest" description="Disordered" evidence="5">
    <location>
        <begin position="103"/>
        <end position="122"/>
    </location>
</feature>
<dbReference type="AlphaFoldDB" id="A0A420IGF5"/>
<comment type="similarity">
    <text evidence="1">Belongs to the universal ribosomal protein uL4 family.</text>
</comment>
<gene>
    <name evidence="6" type="ORF">GcC1_089004</name>
</gene>
<dbReference type="OrthoDB" id="275876at2759"/>
<dbReference type="InterPro" id="IPR023574">
    <property type="entry name" value="Ribosomal_uL4_dom_sf"/>
</dbReference>
<reference evidence="6 7" key="1">
    <citation type="journal article" date="2018" name="BMC Genomics">
        <title>Comparative genome analyses reveal sequence features reflecting distinct modes of host-adaptation between dicot and monocot powdery mildew.</title>
        <authorList>
            <person name="Wu Y."/>
            <person name="Ma X."/>
            <person name="Pan Z."/>
            <person name="Kale S.D."/>
            <person name="Song Y."/>
            <person name="King H."/>
            <person name="Zhang Q."/>
            <person name="Presley C."/>
            <person name="Deng X."/>
            <person name="Wei C.I."/>
            <person name="Xiao S."/>
        </authorList>
    </citation>
    <scope>NUCLEOTIDE SEQUENCE [LARGE SCALE GENOMIC DNA]</scope>
    <source>
        <strain evidence="6">UCSC1</strain>
    </source>
</reference>
<evidence type="ECO:0000256" key="3">
    <source>
        <dbReference type="ARBA" id="ARBA00023274"/>
    </source>
</evidence>
<dbReference type="PANTHER" id="PTHR10746">
    <property type="entry name" value="50S RIBOSOMAL PROTEIN L4"/>
    <property type="match status" value="1"/>
</dbReference>
<dbReference type="PANTHER" id="PTHR10746:SF6">
    <property type="entry name" value="LARGE RIBOSOMAL SUBUNIT PROTEIN UL4M"/>
    <property type="match status" value="1"/>
</dbReference>
<comment type="caution">
    <text evidence="6">The sequence shown here is derived from an EMBL/GenBank/DDBJ whole genome shotgun (WGS) entry which is preliminary data.</text>
</comment>
<dbReference type="GO" id="GO:0005840">
    <property type="term" value="C:ribosome"/>
    <property type="evidence" value="ECO:0007669"/>
    <property type="project" value="UniProtKB-KW"/>
</dbReference>
<name>A0A420IGF5_9PEZI</name>
<dbReference type="GO" id="GO:1990904">
    <property type="term" value="C:ribonucleoprotein complex"/>
    <property type="evidence" value="ECO:0007669"/>
    <property type="project" value="UniProtKB-KW"/>
</dbReference>
<dbReference type="Proteomes" id="UP000285405">
    <property type="component" value="Unassembled WGS sequence"/>
</dbReference>
<sequence length="264" mass="30274">MSCTPTTQAIGNRSPFKITPKFRHETARYTKQIQACSLAPENPEVLTTIYQFPTMEPLRFESYSSKHLSLPLRRDILHRAVVFEGDRTRQGTASTKTRFEVHGSHRKIRPQKGTGKARLGHRQSPAIVGGGVVFGPKPRDFSTRLPRKIYDLAWRTALSWRYRRGELIVCEDDLEIEFPDPHYLKHILEHNHWGKPNGRSLFVVNGNPKNLIHAMNNAGEDGKVRTVSDLDVKNLLEMGRVVIEKRALDMILDEHQSDLKPRIR</sequence>
<evidence type="ECO:0000256" key="1">
    <source>
        <dbReference type="ARBA" id="ARBA00010528"/>
    </source>
</evidence>
<proteinExistence type="inferred from homology"/>
<dbReference type="InterPro" id="IPR013005">
    <property type="entry name" value="Ribosomal_uL4-like"/>
</dbReference>
<keyword evidence="2 6" id="KW-0689">Ribosomal protein</keyword>
<dbReference type="NCBIfam" id="TIGR03953">
    <property type="entry name" value="rplD_bact"/>
    <property type="match status" value="1"/>
</dbReference>
<dbReference type="FunFam" id="3.40.1370.10:FF:000016">
    <property type="entry name" value="60S ribosomal protein L4, mitochondrial"/>
    <property type="match status" value="1"/>
</dbReference>
<dbReference type="GO" id="GO:0003735">
    <property type="term" value="F:structural constituent of ribosome"/>
    <property type="evidence" value="ECO:0007669"/>
    <property type="project" value="InterPro"/>
</dbReference>
<evidence type="ECO:0000313" key="6">
    <source>
        <dbReference type="EMBL" id="RKF73609.1"/>
    </source>
</evidence>
<organism evidence="6 7">
    <name type="scientific">Golovinomyces cichoracearum</name>
    <dbReference type="NCBI Taxonomy" id="62708"/>
    <lineage>
        <taxon>Eukaryota</taxon>
        <taxon>Fungi</taxon>
        <taxon>Dikarya</taxon>
        <taxon>Ascomycota</taxon>
        <taxon>Pezizomycotina</taxon>
        <taxon>Leotiomycetes</taxon>
        <taxon>Erysiphales</taxon>
        <taxon>Erysiphaceae</taxon>
        <taxon>Golovinomyces</taxon>
    </lineage>
</organism>
<keyword evidence="3" id="KW-0687">Ribonucleoprotein</keyword>
<dbReference type="SUPFAM" id="SSF52166">
    <property type="entry name" value="Ribosomal protein L4"/>
    <property type="match status" value="1"/>
</dbReference>
<protein>
    <recommendedName>
        <fullName evidence="4">Large ribosomal subunit protein uL4m</fullName>
    </recommendedName>
</protein>
<evidence type="ECO:0000256" key="4">
    <source>
        <dbReference type="ARBA" id="ARBA00040565"/>
    </source>
</evidence>
<evidence type="ECO:0000256" key="2">
    <source>
        <dbReference type="ARBA" id="ARBA00022980"/>
    </source>
</evidence>